<comment type="caution">
    <text evidence="2">The sequence shown here is derived from an EMBL/GenBank/DDBJ whole genome shotgun (WGS) entry which is preliminary data.</text>
</comment>
<feature type="compositionally biased region" description="Low complexity" evidence="1">
    <location>
        <begin position="181"/>
        <end position="209"/>
    </location>
</feature>
<gene>
    <name evidence="2" type="ORF">GCM10010384_66020</name>
</gene>
<evidence type="ECO:0000313" key="3">
    <source>
        <dbReference type="Proteomes" id="UP000653308"/>
    </source>
</evidence>
<protein>
    <recommendedName>
        <fullName evidence="4">ATP/GTP-binding protein</fullName>
    </recommendedName>
</protein>
<dbReference type="Proteomes" id="UP000653308">
    <property type="component" value="Unassembled WGS sequence"/>
</dbReference>
<sequence length="209" mass="22364">MDAQPVVARAVEGQDGEFFVQTQITDAVCATYTQAGVQLVLIDEIHRLNPGTTTGAQTADLLKDLTERLPATFVYAGINVTDTPLFTGTRGAQLAGRATLVTCGPLPARHGTRHPFRDVITDIENALDLHHHKTGTLPRHAPYLHQRTAGRIGSLTRLIRQAAITAIHTAPNASPKPPSTPYNSTTSPNNTDAPPTTANPPTEQQNNAD</sequence>
<feature type="region of interest" description="Disordered" evidence="1">
    <location>
        <begin position="167"/>
        <end position="209"/>
    </location>
</feature>
<evidence type="ECO:0008006" key="4">
    <source>
        <dbReference type="Google" id="ProtNLM"/>
    </source>
</evidence>
<evidence type="ECO:0000256" key="1">
    <source>
        <dbReference type="SAM" id="MobiDB-lite"/>
    </source>
</evidence>
<dbReference type="EMBL" id="BMWE01000034">
    <property type="protein sequence ID" value="GGY50850.1"/>
    <property type="molecule type" value="Genomic_DNA"/>
</dbReference>
<name>A0ABQ3AI25_9ACTN</name>
<keyword evidence="3" id="KW-1185">Reference proteome</keyword>
<organism evidence="2 3">
    <name type="scientific">Streptomyces djakartensis</name>
    <dbReference type="NCBI Taxonomy" id="68193"/>
    <lineage>
        <taxon>Bacteria</taxon>
        <taxon>Bacillati</taxon>
        <taxon>Actinomycetota</taxon>
        <taxon>Actinomycetes</taxon>
        <taxon>Kitasatosporales</taxon>
        <taxon>Streptomycetaceae</taxon>
        <taxon>Streptomyces</taxon>
    </lineage>
</organism>
<reference evidence="3" key="1">
    <citation type="journal article" date="2019" name="Int. J. Syst. Evol. Microbiol.">
        <title>The Global Catalogue of Microorganisms (GCM) 10K type strain sequencing project: providing services to taxonomists for standard genome sequencing and annotation.</title>
        <authorList>
            <consortium name="The Broad Institute Genomics Platform"/>
            <consortium name="The Broad Institute Genome Sequencing Center for Infectious Disease"/>
            <person name="Wu L."/>
            <person name="Ma J."/>
        </authorList>
    </citation>
    <scope>NUCLEOTIDE SEQUENCE [LARGE SCALE GENOMIC DNA]</scope>
    <source>
        <strain evidence="3">JCM 4957</strain>
    </source>
</reference>
<accession>A0ABQ3AI25</accession>
<proteinExistence type="predicted"/>
<evidence type="ECO:0000313" key="2">
    <source>
        <dbReference type="EMBL" id="GGY50850.1"/>
    </source>
</evidence>